<dbReference type="InterPro" id="IPR023346">
    <property type="entry name" value="Lysozyme-like_dom_sf"/>
</dbReference>
<dbReference type="GO" id="GO:0008955">
    <property type="term" value="F:peptidoglycan glycosyltransferase activity"/>
    <property type="evidence" value="ECO:0007669"/>
    <property type="project" value="UniProtKB-UniRule"/>
</dbReference>
<dbReference type="UniPathway" id="UPA00219"/>
<evidence type="ECO:0000256" key="4">
    <source>
        <dbReference type="ARBA" id="ARBA00022679"/>
    </source>
</evidence>
<dbReference type="GO" id="GO:0071555">
    <property type="term" value="P:cell wall organization"/>
    <property type="evidence" value="ECO:0007669"/>
    <property type="project" value="UniProtKB-KW"/>
</dbReference>
<dbReference type="GO" id="GO:0005886">
    <property type="term" value="C:plasma membrane"/>
    <property type="evidence" value="ECO:0007669"/>
    <property type="project" value="UniProtKB-SubCell"/>
</dbReference>
<dbReference type="EC" id="2.4.99.28" evidence="11"/>
<proteinExistence type="inferred from homology"/>
<dbReference type="GO" id="GO:0009252">
    <property type="term" value="P:peptidoglycan biosynthetic process"/>
    <property type="evidence" value="ECO:0007669"/>
    <property type="project" value="UniProtKB-UniRule"/>
</dbReference>
<dbReference type="InterPro" id="IPR011812">
    <property type="entry name" value="Pep_trsgly"/>
</dbReference>
<feature type="transmembrane region" description="Helical" evidence="11">
    <location>
        <begin position="21"/>
        <end position="42"/>
    </location>
</feature>
<dbReference type="KEGG" id="ppru:FDP22_02690"/>
<dbReference type="NCBIfam" id="TIGR02070">
    <property type="entry name" value="mono_pep_trsgly"/>
    <property type="match status" value="1"/>
</dbReference>
<keyword evidence="14" id="KW-1185">Reference proteome</keyword>
<dbReference type="InterPro" id="IPR001264">
    <property type="entry name" value="Glyco_trans_51"/>
</dbReference>
<dbReference type="GO" id="GO:0016763">
    <property type="term" value="F:pentosyltransferase activity"/>
    <property type="evidence" value="ECO:0007669"/>
    <property type="project" value="InterPro"/>
</dbReference>
<evidence type="ECO:0000256" key="11">
    <source>
        <dbReference type="HAMAP-Rule" id="MF_00766"/>
    </source>
</evidence>
<keyword evidence="9 11" id="KW-0472">Membrane</keyword>
<evidence type="ECO:0000256" key="5">
    <source>
        <dbReference type="ARBA" id="ARBA00022692"/>
    </source>
</evidence>
<feature type="domain" description="Glycosyl transferase family 51" evidence="12">
    <location>
        <begin position="59"/>
        <end position="219"/>
    </location>
</feature>
<dbReference type="SUPFAM" id="SSF53955">
    <property type="entry name" value="Lysozyme-like"/>
    <property type="match status" value="1"/>
</dbReference>
<dbReference type="EMBL" id="CP040818">
    <property type="protein sequence ID" value="QDL90790.1"/>
    <property type="molecule type" value="Genomic_DNA"/>
</dbReference>
<dbReference type="Gene3D" id="1.10.3810.10">
    <property type="entry name" value="Biosynthetic peptidoglycan transglycosylase-like"/>
    <property type="match status" value="1"/>
</dbReference>
<evidence type="ECO:0000256" key="6">
    <source>
        <dbReference type="ARBA" id="ARBA00022960"/>
    </source>
</evidence>
<dbReference type="PANTHER" id="PTHR30400">
    <property type="entry name" value="MONOFUNCTIONAL BIOSYNTHETIC PEPTIDOGLYCAN TRANSGLYCOSYLASE"/>
    <property type="match status" value="1"/>
</dbReference>
<keyword evidence="8 11" id="KW-1133">Transmembrane helix</keyword>
<evidence type="ECO:0000256" key="3">
    <source>
        <dbReference type="ARBA" id="ARBA00022676"/>
    </source>
</evidence>
<keyword evidence="7 11" id="KW-0573">Peptidoglycan synthesis</keyword>
<keyword evidence="5 11" id="KW-0812">Transmembrane</keyword>
<evidence type="ECO:0000259" key="12">
    <source>
        <dbReference type="Pfam" id="PF00912"/>
    </source>
</evidence>
<sequence length="237" mass="26902">MRRPRLRLRLPRLVRFALRLLLRWGLRLAALCLLWVLLYRFVNPPVTPYQVSEWVRLGEIRREWTSLEDMSPWMPRAAAAAEDAHFCSHWGFDLDAIRDAMADSSRLRGASTISQQVAKNAFLWQGRSWLRKGLEAGFTVLIELTWPKARIMEVYLNIAEMDEGVFGVEAAAQRYFDTSAAKLSLGQAARIAAILPDPKGRSASRASAFVQRRANSVARGAETLLAEKRSACFEVER</sequence>
<dbReference type="RefSeq" id="WP_138576435.1">
    <property type="nucleotide sequence ID" value="NZ_CP040818.1"/>
</dbReference>
<evidence type="ECO:0000256" key="7">
    <source>
        <dbReference type="ARBA" id="ARBA00022984"/>
    </source>
</evidence>
<accession>A0A5B8FUP2</accession>
<evidence type="ECO:0000256" key="2">
    <source>
        <dbReference type="ARBA" id="ARBA00022519"/>
    </source>
</evidence>
<dbReference type="AlphaFoldDB" id="A0A5B8FUP2"/>
<keyword evidence="6 11" id="KW-0133">Cell shape</keyword>
<keyword evidence="2 11" id="KW-0997">Cell inner membrane</keyword>
<keyword evidence="4 11" id="KW-0808">Transferase</keyword>
<dbReference type="GO" id="GO:0008360">
    <property type="term" value="P:regulation of cell shape"/>
    <property type="evidence" value="ECO:0007669"/>
    <property type="project" value="UniProtKB-KW"/>
</dbReference>
<keyword evidence="10 11" id="KW-0961">Cell wall biogenesis/degradation</keyword>
<evidence type="ECO:0000256" key="8">
    <source>
        <dbReference type="ARBA" id="ARBA00022989"/>
    </source>
</evidence>
<evidence type="ECO:0000256" key="10">
    <source>
        <dbReference type="ARBA" id="ARBA00023316"/>
    </source>
</evidence>
<gene>
    <name evidence="11 13" type="primary">mtgA</name>
    <name evidence="13" type="ORF">FDP22_02690</name>
</gene>
<evidence type="ECO:0000256" key="1">
    <source>
        <dbReference type="ARBA" id="ARBA00022475"/>
    </source>
</evidence>
<dbReference type="HAMAP" id="MF_00766">
    <property type="entry name" value="PGT_MtgA"/>
    <property type="match status" value="1"/>
</dbReference>
<comment type="catalytic activity">
    <reaction evidence="11">
        <text>[GlcNAc-(1-&gt;4)-Mur2Ac(oyl-L-Ala-gamma-D-Glu-L-Lys-D-Ala-D-Ala)](n)-di-trans,octa-cis-undecaprenyl diphosphate + beta-D-GlcNAc-(1-&gt;4)-Mur2Ac(oyl-L-Ala-gamma-D-Glu-L-Lys-D-Ala-D-Ala)-di-trans,octa-cis-undecaprenyl diphosphate = [GlcNAc-(1-&gt;4)-Mur2Ac(oyl-L-Ala-gamma-D-Glu-L-Lys-D-Ala-D-Ala)](n+1)-di-trans,octa-cis-undecaprenyl diphosphate + di-trans,octa-cis-undecaprenyl diphosphate + H(+)</text>
        <dbReference type="Rhea" id="RHEA:23708"/>
        <dbReference type="Rhea" id="RHEA-COMP:9602"/>
        <dbReference type="Rhea" id="RHEA-COMP:9603"/>
        <dbReference type="ChEBI" id="CHEBI:15378"/>
        <dbReference type="ChEBI" id="CHEBI:58405"/>
        <dbReference type="ChEBI" id="CHEBI:60033"/>
        <dbReference type="ChEBI" id="CHEBI:78435"/>
        <dbReference type="EC" id="2.4.99.28"/>
    </reaction>
</comment>
<dbReference type="InterPro" id="IPR036950">
    <property type="entry name" value="PBP_transglycosylase"/>
</dbReference>
<evidence type="ECO:0000313" key="13">
    <source>
        <dbReference type="EMBL" id="QDL90790.1"/>
    </source>
</evidence>
<dbReference type="GO" id="GO:0009274">
    <property type="term" value="C:peptidoglycan-based cell wall"/>
    <property type="evidence" value="ECO:0007669"/>
    <property type="project" value="InterPro"/>
</dbReference>
<evidence type="ECO:0000256" key="9">
    <source>
        <dbReference type="ARBA" id="ARBA00023136"/>
    </source>
</evidence>
<keyword evidence="3 11" id="KW-0328">Glycosyltransferase</keyword>
<comment type="pathway">
    <text evidence="11">Cell wall biogenesis; peptidoglycan biosynthesis.</text>
</comment>
<comment type="similarity">
    <text evidence="11">Belongs to the glycosyltransferase 51 family.</text>
</comment>
<dbReference type="Proteomes" id="UP000305888">
    <property type="component" value="Chromosome"/>
</dbReference>
<keyword evidence="1 11" id="KW-1003">Cell membrane</keyword>
<protein>
    <recommendedName>
        <fullName evidence="11">Biosynthetic peptidoglycan transglycosylase</fullName>
        <ecNumber evidence="11">2.4.99.28</ecNumber>
    </recommendedName>
    <alternativeName>
        <fullName evidence="11">Glycan polymerase</fullName>
    </alternativeName>
    <alternativeName>
        <fullName evidence="11">Peptidoglycan glycosyltransferase MtgA</fullName>
        <shortName evidence="11">PGT</shortName>
    </alternativeName>
</protein>
<organism evidence="13 14">
    <name type="scientific">Paroceanicella profunda</name>
    <dbReference type="NCBI Taxonomy" id="2579971"/>
    <lineage>
        <taxon>Bacteria</taxon>
        <taxon>Pseudomonadati</taxon>
        <taxon>Pseudomonadota</taxon>
        <taxon>Alphaproteobacteria</taxon>
        <taxon>Rhodobacterales</taxon>
        <taxon>Paracoccaceae</taxon>
        <taxon>Paroceanicella</taxon>
    </lineage>
</organism>
<comment type="function">
    <text evidence="11">Peptidoglycan polymerase that catalyzes glycan chain elongation from lipid-linked precursors.</text>
</comment>
<evidence type="ECO:0000313" key="14">
    <source>
        <dbReference type="Proteomes" id="UP000305888"/>
    </source>
</evidence>
<reference evidence="13 14" key="1">
    <citation type="submission" date="2019-06" db="EMBL/GenBank/DDBJ databases">
        <title>Genome sequence of Rhodobacteraceae bacterium D4M1.</title>
        <authorList>
            <person name="Cao J."/>
        </authorList>
    </citation>
    <scope>NUCLEOTIDE SEQUENCE [LARGE SCALE GENOMIC DNA]</scope>
    <source>
        <strain evidence="13 14">D4M1</strain>
    </source>
</reference>
<dbReference type="OrthoDB" id="9766909at2"/>
<name>A0A5B8FUP2_9RHOB</name>
<comment type="subcellular location">
    <subcellularLocation>
        <location evidence="11">Cell inner membrane</location>
        <topology evidence="11">Single-pass membrane protein</topology>
    </subcellularLocation>
</comment>
<dbReference type="PANTHER" id="PTHR30400:SF0">
    <property type="entry name" value="BIOSYNTHETIC PEPTIDOGLYCAN TRANSGLYCOSYLASE"/>
    <property type="match status" value="1"/>
</dbReference>
<dbReference type="Pfam" id="PF00912">
    <property type="entry name" value="Transgly"/>
    <property type="match status" value="1"/>
</dbReference>